<dbReference type="NCBIfam" id="NF002634">
    <property type="entry name" value="PRK02304.1-3"/>
    <property type="match status" value="1"/>
</dbReference>
<dbReference type="FunFam" id="3.40.50.2020:FF:000021">
    <property type="entry name" value="Adenine phosphoribosyltransferase"/>
    <property type="match status" value="1"/>
</dbReference>
<dbReference type="NCBIfam" id="TIGR01090">
    <property type="entry name" value="apt"/>
    <property type="match status" value="1"/>
</dbReference>
<dbReference type="NCBIfam" id="NF002636">
    <property type="entry name" value="PRK02304.1-5"/>
    <property type="match status" value="1"/>
</dbReference>
<evidence type="ECO:0000256" key="1">
    <source>
        <dbReference type="ARBA" id="ARBA00000868"/>
    </source>
</evidence>
<dbReference type="CDD" id="cd06223">
    <property type="entry name" value="PRTases_typeI"/>
    <property type="match status" value="1"/>
</dbReference>
<name>A0A523RQQ6_UNCAE</name>
<dbReference type="UniPathway" id="UPA00588">
    <property type="reaction ID" value="UER00646"/>
</dbReference>
<dbReference type="PANTHER" id="PTHR32315">
    <property type="entry name" value="ADENINE PHOSPHORIBOSYLTRANSFERASE"/>
    <property type="match status" value="1"/>
</dbReference>
<evidence type="ECO:0000256" key="3">
    <source>
        <dbReference type="ARBA" id="ARBA00004496"/>
    </source>
</evidence>
<organism evidence="13 14">
    <name type="scientific">Aerophobetes bacterium</name>
    <dbReference type="NCBI Taxonomy" id="2030807"/>
    <lineage>
        <taxon>Bacteria</taxon>
        <taxon>Candidatus Aerophobota</taxon>
    </lineage>
</organism>
<evidence type="ECO:0000256" key="10">
    <source>
        <dbReference type="ARBA" id="ARBA00022726"/>
    </source>
</evidence>
<comment type="similarity">
    <text evidence="5 11">Belongs to the purine/pyrimidine phosphoribosyltransferase family.</text>
</comment>
<dbReference type="EC" id="2.4.2.7" evidence="6 11"/>
<evidence type="ECO:0000313" key="13">
    <source>
        <dbReference type="EMBL" id="TET08123.1"/>
    </source>
</evidence>
<evidence type="ECO:0000256" key="11">
    <source>
        <dbReference type="HAMAP-Rule" id="MF_00004"/>
    </source>
</evidence>
<evidence type="ECO:0000256" key="5">
    <source>
        <dbReference type="ARBA" id="ARBA00008391"/>
    </source>
</evidence>
<comment type="pathway">
    <text evidence="4 11">Purine metabolism; AMP biosynthesis via salvage pathway; AMP from adenine: step 1/1.</text>
</comment>
<dbReference type="AlphaFoldDB" id="A0A523RQQ6"/>
<evidence type="ECO:0000256" key="9">
    <source>
        <dbReference type="ARBA" id="ARBA00022679"/>
    </source>
</evidence>
<sequence length="177" mass="19555">MEQENLVKEISEKIRSIPDFPKKGILFRDITPLLQDATSFSKAADLVADHYHIKRVDLLVSAEARGFILGGAIAYRLGVGFVPIRKPGKLPYKVKSATYDLEYGKDTLEIHQDALKEGDKVLIFDDLLATGGTAKAICELVEGLGGEIVGVCFLIELTPLKGREKLKGYEVFSLIKY</sequence>
<evidence type="ECO:0000256" key="6">
    <source>
        <dbReference type="ARBA" id="ARBA00011893"/>
    </source>
</evidence>
<dbReference type="Gene3D" id="3.40.50.2020">
    <property type="match status" value="1"/>
</dbReference>
<dbReference type="InterPro" id="IPR050054">
    <property type="entry name" value="UPRTase/APRTase"/>
</dbReference>
<evidence type="ECO:0000313" key="14">
    <source>
        <dbReference type="Proteomes" id="UP000316360"/>
    </source>
</evidence>
<dbReference type="NCBIfam" id="NF002633">
    <property type="entry name" value="PRK02304.1-2"/>
    <property type="match status" value="1"/>
</dbReference>
<dbReference type="InterPro" id="IPR005764">
    <property type="entry name" value="Ade_phspho_trans"/>
</dbReference>
<reference evidence="13 14" key="1">
    <citation type="submission" date="2019-03" db="EMBL/GenBank/DDBJ databases">
        <title>Metabolic potential of uncultured bacteria and archaea associated with petroleum seepage in deep-sea sediments.</title>
        <authorList>
            <person name="Dong X."/>
            <person name="Hubert C."/>
        </authorList>
    </citation>
    <scope>NUCLEOTIDE SEQUENCE [LARGE SCALE GENOMIC DNA]</scope>
    <source>
        <strain evidence="13">E44_bin7</strain>
    </source>
</reference>
<dbReference type="EMBL" id="SOKJ01000379">
    <property type="protein sequence ID" value="TET08123.1"/>
    <property type="molecule type" value="Genomic_DNA"/>
</dbReference>
<dbReference type="GO" id="GO:0002055">
    <property type="term" value="F:adenine binding"/>
    <property type="evidence" value="ECO:0007669"/>
    <property type="project" value="TreeGrafter"/>
</dbReference>
<accession>A0A523RQQ6</accession>
<dbReference type="SUPFAM" id="SSF53271">
    <property type="entry name" value="PRTase-like"/>
    <property type="match status" value="1"/>
</dbReference>
<dbReference type="Proteomes" id="UP000316360">
    <property type="component" value="Unassembled WGS sequence"/>
</dbReference>
<keyword evidence="8 11" id="KW-0328">Glycosyltransferase</keyword>
<dbReference type="Pfam" id="PF00156">
    <property type="entry name" value="Pribosyltran"/>
    <property type="match status" value="1"/>
</dbReference>
<comment type="catalytic activity">
    <reaction evidence="1 11">
        <text>AMP + diphosphate = 5-phospho-alpha-D-ribose 1-diphosphate + adenine</text>
        <dbReference type="Rhea" id="RHEA:16609"/>
        <dbReference type="ChEBI" id="CHEBI:16708"/>
        <dbReference type="ChEBI" id="CHEBI:33019"/>
        <dbReference type="ChEBI" id="CHEBI:58017"/>
        <dbReference type="ChEBI" id="CHEBI:456215"/>
        <dbReference type="EC" id="2.4.2.7"/>
    </reaction>
</comment>
<keyword evidence="7 11" id="KW-0963">Cytoplasm</keyword>
<dbReference type="GO" id="GO:0006168">
    <property type="term" value="P:adenine salvage"/>
    <property type="evidence" value="ECO:0007669"/>
    <property type="project" value="InterPro"/>
</dbReference>
<dbReference type="InterPro" id="IPR029057">
    <property type="entry name" value="PRTase-like"/>
</dbReference>
<keyword evidence="10 11" id="KW-0660">Purine salvage</keyword>
<dbReference type="GO" id="GO:0016208">
    <property type="term" value="F:AMP binding"/>
    <property type="evidence" value="ECO:0007669"/>
    <property type="project" value="TreeGrafter"/>
</dbReference>
<evidence type="ECO:0000256" key="4">
    <source>
        <dbReference type="ARBA" id="ARBA00004659"/>
    </source>
</evidence>
<evidence type="ECO:0000256" key="2">
    <source>
        <dbReference type="ARBA" id="ARBA00003968"/>
    </source>
</evidence>
<dbReference type="GO" id="GO:0003999">
    <property type="term" value="F:adenine phosphoribosyltransferase activity"/>
    <property type="evidence" value="ECO:0007669"/>
    <property type="project" value="UniProtKB-UniRule"/>
</dbReference>
<comment type="subunit">
    <text evidence="11">Homodimer.</text>
</comment>
<gene>
    <name evidence="11" type="primary">apt</name>
    <name evidence="13" type="ORF">E3J84_06580</name>
</gene>
<feature type="domain" description="Phosphoribosyltransferase" evidence="12">
    <location>
        <begin position="48"/>
        <end position="166"/>
    </location>
</feature>
<protein>
    <recommendedName>
        <fullName evidence="6 11">Adenine phosphoribosyltransferase</fullName>
        <shortName evidence="11">APRT</shortName>
        <ecNumber evidence="6 11">2.4.2.7</ecNumber>
    </recommendedName>
</protein>
<comment type="function">
    <text evidence="2 11">Catalyzes a salvage reaction resulting in the formation of AMP, that is energically less costly than de novo synthesis.</text>
</comment>
<comment type="subcellular location">
    <subcellularLocation>
        <location evidence="3 11">Cytoplasm</location>
    </subcellularLocation>
</comment>
<dbReference type="PANTHER" id="PTHR32315:SF3">
    <property type="entry name" value="ADENINE PHOSPHORIBOSYLTRANSFERASE"/>
    <property type="match status" value="1"/>
</dbReference>
<dbReference type="GO" id="GO:0006166">
    <property type="term" value="P:purine ribonucleoside salvage"/>
    <property type="evidence" value="ECO:0007669"/>
    <property type="project" value="UniProtKB-UniRule"/>
</dbReference>
<evidence type="ECO:0000259" key="12">
    <source>
        <dbReference type="Pfam" id="PF00156"/>
    </source>
</evidence>
<dbReference type="GO" id="GO:0044209">
    <property type="term" value="P:AMP salvage"/>
    <property type="evidence" value="ECO:0007669"/>
    <property type="project" value="UniProtKB-UniRule"/>
</dbReference>
<comment type="caution">
    <text evidence="13">The sequence shown here is derived from an EMBL/GenBank/DDBJ whole genome shotgun (WGS) entry which is preliminary data.</text>
</comment>
<proteinExistence type="inferred from homology"/>
<evidence type="ECO:0000256" key="8">
    <source>
        <dbReference type="ARBA" id="ARBA00022676"/>
    </source>
</evidence>
<dbReference type="GO" id="GO:0005737">
    <property type="term" value="C:cytoplasm"/>
    <property type="evidence" value="ECO:0007669"/>
    <property type="project" value="UniProtKB-SubCell"/>
</dbReference>
<keyword evidence="9 11" id="KW-0808">Transferase</keyword>
<evidence type="ECO:0000256" key="7">
    <source>
        <dbReference type="ARBA" id="ARBA00022490"/>
    </source>
</evidence>
<dbReference type="HAMAP" id="MF_00004">
    <property type="entry name" value="Aden_phosphoribosyltr"/>
    <property type="match status" value="1"/>
</dbReference>
<dbReference type="InterPro" id="IPR000836">
    <property type="entry name" value="PRTase_dom"/>
</dbReference>